<name>A0A2K4ZNG0_9FIRM</name>
<dbReference type="GO" id="GO:0006783">
    <property type="term" value="P:heme biosynthetic process"/>
    <property type="evidence" value="ECO:0007669"/>
    <property type="project" value="TreeGrafter"/>
</dbReference>
<dbReference type="GO" id="GO:0070819">
    <property type="term" value="F:menaquinone-dependent protoporphyrinogen oxidase activity"/>
    <property type="evidence" value="ECO:0007669"/>
    <property type="project" value="TreeGrafter"/>
</dbReference>
<dbReference type="InterPro" id="IPR052200">
    <property type="entry name" value="Protoporphyrinogen_IX_DH"/>
</dbReference>
<organism evidence="2 3">
    <name type="scientific">Acetatifactor muris</name>
    <dbReference type="NCBI Taxonomy" id="879566"/>
    <lineage>
        <taxon>Bacteria</taxon>
        <taxon>Bacillati</taxon>
        <taxon>Bacillota</taxon>
        <taxon>Clostridia</taxon>
        <taxon>Lachnospirales</taxon>
        <taxon>Lachnospiraceae</taxon>
        <taxon>Acetatifactor</taxon>
    </lineage>
</organism>
<accession>A0A2K4ZNG0</accession>
<dbReference type="Proteomes" id="UP000236311">
    <property type="component" value="Unassembled WGS sequence"/>
</dbReference>
<dbReference type="Gene3D" id="3.40.50.360">
    <property type="match status" value="1"/>
</dbReference>
<feature type="domain" description="Flavodoxin" evidence="1">
    <location>
        <begin position="4"/>
        <end position="80"/>
    </location>
</feature>
<dbReference type="RefSeq" id="WP_103241987.1">
    <property type="nucleotide sequence ID" value="NZ_JANJZD010000038.1"/>
</dbReference>
<proteinExistence type="predicted"/>
<dbReference type="GO" id="GO:0010181">
    <property type="term" value="F:FMN binding"/>
    <property type="evidence" value="ECO:0007669"/>
    <property type="project" value="TreeGrafter"/>
</dbReference>
<dbReference type="SUPFAM" id="SSF52218">
    <property type="entry name" value="Flavoproteins"/>
    <property type="match status" value="1"/>
</dbReference>
<evidence type="ECO:0000259" key="1">
    <source>
        <dbReference type="Pfam" id="PF12724"/>
    </source>
</evidence>
<dbReference type="InterPro" id="IPR026816">
    <property type="entry name" value="Flavodoxin_dom"/>
</dbReference>
<dbReference type="Pfam" id="PF12724">
    <property type="entry name" value="Flavodoxin_5"/>
    <property type="match status" value="1"/>
</dbReference>
<gene>
    <name evidence="2" type="ORF">AMURIS_04772</name>
</gene>
<dbReference type="PANTHER" id="PTHR38030:SF2">
    <property type="entry name" value="PROTOPORPHYRINOGEN IX DEHYDROGENASE [QUINONE]"/>
    <property type="match status" value="1"/>
</dbReference>
<dbReference type="InterPro" id="IPR029039">
    <property type="entry name" value="Flavoprotein-like_sf"/>
</dbReference>
<dbReference type="PANTHER" id="PTHR38030">
    <property type="entry name" value="PROTOPORPHYRINOGEN IX DEHYDROGENASE [MENAQUINONE]"/>
    <property type="match status" value="1"/>
</dbReference>
<keyword evidence="3" id="KW-1185">Reference proteome</keyword>
<sequence length="147" mass="16466">MKVLIIYHSEHHDNTKKLVEAIAQQGDVTLADTSNARKINWSDYDLIGFASGIYYQKFHDDILKCAKEYLPQDKQVFFLYTCGVKRNTYIDSIKQIADSKNAKIIGSYGCPGFDTFGPFKLIGGIAKGRPNNEDIEGAVKFFADICG</sequence>
<dbReference type="OrthoDB" id="4564047at2"/>
<evidence type="ECO:0000313" key="2">
    <source>
        <dbReference type="EMBL" id="SOY32019.1"/>
    </source>
</evidence>
<dbReference type="AlphaFoldDB" id="A0A2K4ZNG0"/>
<dbReference type="EMBL" id="OFSM01000036">
    <property type="protein sequence ID" value="SOY32019.1"/>
    <property type="molecule type" value="Genomic_DNA"/>
</dbReference>
<reference evidence="2 3" key="1">
    <citation type="submission" date="2018-01" db="EMBL/GenBank/DDBJ databases">
        <authorList>
            <person name="Gaut B.S."/>
            <person name="Morton B.R."/>
            <person name="Clegg M.T."/>
            <person name="Duvall M.R."/>
        </authorList>
    </citation>
    <scope>NUCLEOTIDE SEQUENCE [LARGE SCALE GENOMIC DNA]</scope>
    <source>
        <strain evidence="2">GP69</strain>
    </source>
</reference>
<protein>
    <submittedName>
        <fullName evidence="2">Flavodoxin</fullName>
    </submittedName>
</protein>
<evidence type="ECO:0000313" key="3">
    <source>
        <dbReference type="Proteomes" id="UP000236311"/>
    </source>
</evidence>